<dbReference type="AlphaFoldDB" id="A0A016V0S1"/>
<protein>
    <recommendedName>
        <fullName evidence="4">Secreted protein</fullName>
    </recommendedName>
</protein>
<evidence type="ECO:0000313" key="3">
    <source>
        <dbReference type="Proteomes" id="UP000024635"/>
    </source>
</evidence>
<evidence type="ECO:0000313" key="2">
    <source>
        <dbReference type="EMBL" id="EYC21274.1"/>
    </source>
</evidence>
<name>A0A016V0S1_9BILA</name>
<gene>
    <name evidence="2" type="primary">Acey_s0020.g91</name>
    <name evidence="2" type="ORF">Y032_0020g91</name>
</gene>
<accession>A0A016V0S1</accession>
<keyword evidence="1" id="KW-0732">Signal</keyword>
<sequence length="101" mass="11273">MSIILPLLYSLFLNVVADKRTTNRVGVKSDGPVFNLHQALWVFDFAAAAYAEDPNPCLRQHNASMVYRITLPCDYIKDELLLCMCLLSSAGDMWQCAMVGS</sequence>
<organism evidence="2 3">
    <name type="scientific">Ancylostoma ceylanicum</name>
    <dbReference type="NCBI Taxonomy" id="53326"/>
    <lineage>
        <taxon>Eukaryota</taxon>
        <taxon>Metazoa</taxon>
        <taxon>Ecdysozoa</taxon>
        <taxon>Nematoda</taxon>
        <taxon>Chromadorea</taxon>
        <taxon>Rhabditida</taxon>
        <taxon>Rhabditina</taxon>
        <taxon>Rhabditomorpha</taxon>
        <taxon>Strongyloidea</taxon>
        <taxon>Ancylostomatidae</taxon>
        <taxon>Ancylostomatinae</taxon>
        <taxon>Ancylostoma</taxon>
    </lineage>
</organism>
<dbReference type="EMBL" id="JARK01001356">
    <property type="protein sequence ID" value="EYC21274.1"/>
    <property type="molecule type" value="Genomic_DNA"/>
</dbReference>
<feature type="signal peptide" evidence="1">
    <location>
        <begin position="1"/>
        <end position="17"/>
    </location>
</feature>
<evidence type="ECO:0008006" key="4">
    <source>
        <dbReference type="Google" id="ProtNLM"/>
    </source>
</evidence>
<evidence type="ECO:0000256" key="1">
    <source>
        <dbReference type="SAM" id="SignalP"/>
    </source>
</evidence>
<feature type="chain" id="PRO_5001492872" description="Secreted protein" evidence="1">
    <location>
        <begin position="18"/>
        <end position="101"/>
    </location>
</feature>
<keyword evidence="3" id="KW-1185">Reference proteome</keyword>
<dbReference type="Proteomes" id="UP000024635">
    <property type="component" value="Unassembled WGS sequence"/>
</dbReference>
<dbReference type="STRING" id="53326.A0A016V0S1"/>
<reference evidence="3" key="1">
    <citation type="journal article" date="2015" name="Nat. Genet.">
        <title>The genome and transcriptome of the zoonotic hookworm Ancylostoma ceylanicum identify infection-specific gene families.</title>
        <authorList>
            <person name="Schwarz E.M."/>
            <person name="Hu Y."/>
            <person name="Antoshechkin I."/>
            <person name="Miller M.M."/>
            <person name="Sternberg P.W."/>
            <person name="Aroian R.V."/>
        </authorList>
    </citation>
    <scope>NUCLEOTIDE SEQUENCE</scope>
    <source>
        <strain evidence="3">HY135</strain>
    </source>
</reference>
<proteinExistence type="predicted"/>
<comment type="caution">
    <text evidence="2">The sequence shown here is derived from an EMBL/GenBank/DDBJ whole genome shotgun (WGS) entry which is preliminary data.</text>
</comment>